<dbReference type="CDD" id="cd20402">
    <property type="entry name" value="Tudor_Agenet_FMRP-like_rpt1"/>
    <property type="match status" value="1"/>
</dbReference>
<evidence type="ECO:0000256" key="1">
    <source>
        <dbReference type="ARBA" id="ARBA00004210"/>
    </source>
</evidence>
<evidence type="ECO:0000256" key="4">
    <source>
        <dbReference type="PROSITE-ProRule" id="PRU00117"/>
    </source>
</evidence>
<dbReference type="PROSITE" id="PS51641">
    <property type="entry name" value="AGENET_LIKE"/>
    <property type="match status" value="1"/>
</dbReference>
<dbReference type="CDD" id="cd22426">
    <property type="entry name" value="KH_I_FMR1_FXR_rpt2"/>
    <property type="match status" value="1"/>
</dbReference>
<dbReference type="CDD" id="cd22427">
    <property type="entry name" value="KH_I_FMR1_FXR_rpt3"/>
    <property type="match status" value="1"/>
</dbReference>
<keyword evidence="8" id="KW-1185">Reference proteome</keyword>
<keyword evidence="2" id="KW-0770">Synapse</keyword>
<reference evidence="7" key="1">
    <citation type="submission" date="2021-01" db="UniProtKB">
        <authorList>
            <consortium name="EnsemblMetazoa"/>
        </authorList>
    </citation>
    <scope>IDENTIFICATION</scope>
</reference>
<dbReference type="GO" id="GO:0010494">
    <property type="term" value="C:cytoplasmic stress granule"/>
    <property type="evidence" value="ECO:0007669"/>
    <property type="project" value="UniProtKB-SubCell"/>
</dbReference>
<accession>A0A7M5V3Q1</accession>
<feature type="compositionally biased region" description="Basic and acidic residues" evidence="5">
    <location>
        <begin position="537"/>
        <end position="558"/>
    </location>
</feature>
<dbReference type="Pfam" id="PF05641">
    <property type="entry name" value="Agenet"/>
    <property type="match status" value="1"/>
</dbReference>
<dbReference type="GeneID" id="136801733"/>
<dbReference type="EnsemblMetazoa" id="CLYHEMT001874.1">
    <property type="protein sequence ID" value="CLYHEMP001874.1"/>
    <property type="gene ID" value="CLYHEMG001874"/>
</dbReference>
<dbReference type="SUPFAM" id="SSF54791">
    <property type="entry name" value="Eukaryotic type KH-domain (KH-domain type I)"/>
    <property type="match status" value="2"/>
</dbReference>
<organism evidence="7 8">
    <name type="scientific">Clytia hemisphaerica</name>
    <dbReference type="NCBI Taxonomy" id="252671"/>
    <lineage>
        <taxon>Eukaryota</taxon>
        <taxon>Metazoa</taxon>
        <taxon>Cnidaria</taxon>
        <taxon>Hydrozoa</taxon>
        <taxon>Hydroidolina</taxon>
        <taxon>Leptothecata</taxon>
        <taxon>Obeliida</taxon>
        <taxon>Clytiidae</taxon>
        <taxon>Clytia</taxon>
    </lineage>
</organism>
<dbReference type="FunFam" id="3.30.1370.10:FF:000054">
    <property type="entry name" value="Fragile X mental retardation protein 1"/>
    <property type="match status" value="1"/>
</dbReference>
<feature type="compositionally biased region" description="Polar residues" evidence="5">
    <location>
        <begin position="522"/>
        <end position="536"/>
    </location>
</feature>
<feature type="compositionally biased region" description="Low complexity" evidence="5">
    <location>
        <begin position="595"/>
        <end position="611"/>
    </location>
</feature>
<dbReference type="SUPFAM" id="SSF63748">
    <property type="entry name" value="Tudor/PWWP/MBT"/>
    <property type="match status" value="1"/>
</dbReference>
<feature type="compositionally biased region" description="Basic and acidic residues" evidence="5">
    <location>
        <begin position="457"/>
        <end position="467"/>
    </location>
</feature>
<dbReference type="GO" id="GO:0051028">
    <property type="term" value="P:mRNA transport"/>
    <property type="evidence" value="ECO:0007669"/>
    <property type="project" value="TreeGrafter"/>
</dbReference>
<dbReference type="Gene3D" id="3.30.1370.10">
    <property type="entry name" value="K Homology domain, type 1"/>
    <property type="match status" value="2"/>
</dbReference>
<dbReference type="GO" id="GO:0045182">
    <property type="term" value="F:translation regulator activity"/>
    <property type="evidence" value="ECO:0007669"/>
    <property type="project" value="TreeGrafter"/>
</dbReference>
<evidence type="ECO:0000259" key="6">
    <source>
        <dbReference type="PROSITE" id="PS51641"/>
    </source>
</evidence>
<dbReference type="PROSITE" id="PS50084">
    <property type="entry name" value="KH_TYPE_1"/>
    <property type="match status" value="2"/>
</dbReference>
<feature type="compositionally biased region" description="Basic residues" evidence="5">
    <location>
        <begin position="643"/>
        <end position="653"/>
    </location>
</feature>
<evidence type="ECO:0000256" key="2">
    <source>
        <dbReference type="ARBA" id="ARBA00023018"/>
    </source>
</evidence>
<feature type="compositionally biased region" description="Basic and acidic residues" evidence="5">
    <location>
        <begin position="715"/>
        <end position="727"/>
    </location>
</feature>
<name>A0A7M5V3Q1_9CNID</name>
<dbReference type="GO" id="GO:0045202">
    <property type="term" value="C:synapse"/>
    <property type="evidence" value="ECO:0007669"/>
    <property type="project" value="UniProtKB-SubCell"/>
</dbReference>
<dbReference type="Pfam" id="PF18336">
    <property type="entry name" value="Tudor_FRX1"/>
    <property type="match status" value="1"/>
</dbReference>
<sequence>MDEIKVEVRNQQNGSFMPAEIKNIHSEEATIAFEHSPDKWIRVPLTDVRKPSGNPLKEAYQYYEGEEVEIFSQEDTGEPMGWWLGKIFQRRGGFFVVQFKGLDEAYKEIRPLEQIRPIGYCYPVTRSMYFKCMIDVPQDLKEICGTDVHQAFCDQTKASSVFYHADLNVLVVLSLREESIKKAAILSEMHFRSLRTKLLLISRNEEAEKQLGSAKKQSLQSPVYEQLTLPEDLVGLAIGAQGANIQAARRIPGILSVEVDEALCTFNILGENRECVAEAKKLLDFGEKQVHVPRVYVGKVIGKNGRIVQDIVDKSGVVRVKIDPEPEQNKSEEEKQKDVPFLFIGTQENISNAQMMLEYHLAHLKDVERLRDQKENIDSELRTYGVNPPTGPFFPPPAEMRRQHALSLCSQSDMVRDRTQTIDSYAGDLAELPVYTSNTSNKSNSSWNIRVRTHSETEVLKKEEKGRSSPHGKSENIPQTIPEADAEYTQDLSHDNSSNTTNTHHTTTSNRGKGSRRGSFHGNKSQSTNNGHGRTRVNSESERMTANEDLNWRNHRPEEEDQVTAEHFQQQQRRRTKSEGEPLVEPKVLIKKRAATNATASQSNTKNTNSKNGHKNDHQKANQKHAPGKATQQHNNNAASQKQQKHHGNHHHNNQQQQQLRTGQPREHRKILRNNNNASNTANNPNKQHVQQTKHQKQNEMPLTNGVEETSNNTTDEKPPVKEEGCGDCKSNPSVLKDDNKNEISVEEKICVEGQTKTDNVTVLKSSQDTPAMPVEVAQES</sequence>
<dbReference type="InterPro" id="IPR008395">
    <property type="entry name" value="Agenet-like_dom"/>
</dbReference>
<feature type="region of interest" description="Disordered" evidence="5">
    <location>
        <begin position="457"/>
        <end position="743"/>
    </location>
</feature>
<comment type="subcellular location">
    <subcellularLocation>
        <location evidence="1">Cytoplasm</location>
        <location evidence="1">Stress granule</location>
    </subcellularLocation>
    <subcellularLocation>
        <location evidence="3">Synapse</location>
    </subcellularLocation>
</comment>
<feature type="domain" description="Agenet-like" evidence="6">
    <location>
        <begin position="66"/>
        <end position="118"/>
    </location>
</feature>
<keyword evidence="4" id="KW-0694">RNA-binding</keyword>
<dbReference type="RefSeq" id="XP_066914491.1">
    <property type="nucleotide sequence ID" value="XM_067058390.1"/>
</dbReference>
<dbReference type="InterPro" id="IPR040472">
    <property type="entry name" value="FMRP_KH0"/>
</dbReference>
<dbReference type="GO" id="GO:0005634">
    <property type="term" value="C:nucleus"/>
    <property type="evidence" value="ECO:0007669"/>
    <property type="project" value="TreeGrafter"/>
</dbReference>
<dbReference type="PANTHER" id="PTHR10603:SF7">
    <property type="entry name" value="FRAGILE X MESSENGER RIBONUCLEOPROTEIN 1 HOMOLOG"/>
    <property type="match status" value="1"/>
</dbReference>
<protein>
    <recommendedName>
        <fullName evidence="6">Agenet-like domain-containing protein</fullName>
    </recommendedName>
</protein>
<dbReference type="InterPro" id="IPR041560">
    <property type="entry name" value="Tudor_FRM1"/>
</dbReference>
<feature type="compositionally biased region" description="Low complexity" evidence="5">
    <location>
        <begin position="674"/>
        <end position="693"/>
    </location>
</feature>
<evidence type="ECO:0000256" key="3">
    <source>
        <dbReference type="ARBA" id="ARBA00034103"/>
    </source>
</evidence>
<dbReference type="InterPro" id="IPR004087">
    <property type="entry name" value="KH_dom"/>
</dbReference>
<dbReference type="InterPro" id="IPR036612">
    <property type="entry name" value="KH_dom_type_1_sf"/>
</dbReference>
<dbReference type="Pfam" id="PF00013">
    <property type="entry name" value="KH_1"/>
    <property type="match status" value="1"/>
</dbReference>
<dbReference type="InterPro" id="IPR040148">
    <property type="entry name" value="FMR1"/>
</dbReference>
<dbReference type="InterPro" id="IPR004088">
    <property type="entry name" value="KH_dom_type_1"/>
</dbReference>
<dbReference type="Proteomes" id="UP000594262">
    <property type="component" value="Unplaced"/>
</dbReference>
<evidence type="ECO:0000313" key="8">
    <source>
        <dbReference type="Proteomes" id="UP000594262"/>
    </source>
</evidence>
<feature type="compositionally biased region" description="Polar residues" evidence="5">
    <location>
        <begin position="630"/>
        <end position="640"/>
    </location>
</feature>
<dbReference type="AlphaFoldDB" id="A0A7M5V3Q1"/>
<dbReference type="Gene3D" id="2.30.30.140">
    <property type="match status" value="2"/>
</dbReference>
<dbReference type="OrthoDB" id="424249at2759"/>
<dbReference type="GO" id="GO:0003730">
    <property type="term" value="F:mRNA 3'-UTR binding"/>
    <property type="evidence" value="ECO:0007669"/>
    <property type="project" value="TreeGrafter"/>
</dbReference>
<evidence type="ECO:0000313" key="7">
    <source>
        <dbReference type="EnsemblMetazoa" id="CLYHEMP001874.1"/>
    </source>
</evidence>
<dbReference type="SMART" id="SM00322">
    <property type="entry name" value="KH"/>
    <property type="match status" value="2"/>
</dbReference>
<dbReference type="CDD" id="cd22425">
    <property type="entry name" value="KH_I_FMR1_FXR_rpt1"/>
    <property type="match status" value="1"/>
</dbReference>
<dbReference type="GO" id="GO:0048513">
    <property type="term" value="P:animal organ development"/>
    <property type="evidence" value="ECO:0007669"/>
    <property type="project" value="TreeGrafter"/>
</dbReference>
<dbReference type="GO" id="GO:0045727">
    <property type="term" value="P:positive regulation of translation"/>
    <property type="evidence" value="ECO:0007669"/>
    <property type="project" value="TreeGrafter"/>
</dbReference>
<feature type="compositionally biased region" description="Polar residues" evidence="5">
    <location>
        <begin position="699"/>
        <end position="714"/>
    </location>
</feature>
<proteinExistence type="predicted"/>
<dbReference type="GO" id="GO:0043488">
    <property type="term" value="P:regulation of mRNA stability"/>
    <property type="evidence" value="ECO:0007669"/>
    <property type="project" value="TreeGrafter"/>
</dbReference>
<feature type="compositionally biased region" description="Low complexity" evidence="5">
    <location>
        <begin position="495"/>
        <end position="510"/>
    </location>
</feature>
<evidence type="ECO:0000256" key="5">
    <source>
        <dbReference type="SAM" id="MobiDB-lite"/>
    </source>
</evidence>
<dbReference type="PANTHER" id="PTHR10603">
    <property type="entry name" value="FRAGILE X MENTAL RETARDATION SYNDROME-RELATED PROTEIN"/>
    <property type="match status" value="1"/>
</dbReference>
<dbReference type="Pfam" id="PF17904">
    <property type="entry name" value="KH_9"/>
    <property type="match status" value="1"/>
</dbReference>